<accession>A0A8S9HJ58</accession>
<gene>
    <name evidence="1" type="ORF">F2Q68_00013864</name>
</gene>
<dbReference type="AlphaFoldDB" id="A0A8S9HJ58"/>
<evidence type="ECO:0000313" key="2">
    <source>
        <dbReference type="Proteomes" id="UP000712281"/>
    </source>
</evidence>
<comment type="caution">
    <text evidence="1">The sequence shown here is derived from an EMBL/GenBank/DDBJ whole genome shotgun (WGS) entry which is preliminary data.</text>
</comment>
<sequence length="119" mass="13648">MIRGPFIKEDMVRPGDPRGKYMLGVEELNTKPGLMDSTSRTRGGNFGRDYLGWDRESTEDNDHGSECGGVNNSYRSTSVWKCCRVLVIASGFSEELYRSQRLMNLRRVDLNGIRIRIWI</sequence>
<reference evidence="1" key="1">
    <citation type="submission" date="2019-12" db="EMBL/GenBank/DDBJ databases">
        <title>Genome sequencing and annotation of Brassica cretica.</title>
        <authorList>
            <person name="Studholme D.J."/>
            <person name="Sarris P.F."/>
        </authorList>
    </citation>
    <scope>NUCLEOTIDE SEQUENCE</scope>
    <source>
        <strain evidence="1">PFS-001/15</strain>
        <tissue evidence="1">Leaf</tissue>
    </source>
</reference>
<protein>
    <submittedName>
        <fullName evidence="1">Uncharacterized protein</fullName>
    </submittedName>
</protein>
<dbReference type="Proteomes" id="UP000712281">
    <property type="component" value="Unassembled WGS sequence"/>
</dbReference>
<organism evidence="1 2">
    <name type="scientific">Brassica cretica</name>
    <name type="common">Mustard</name>
    <dbReference type="NCBI Taxonomy" id="69181"/>
    <lineage>
        <taxon>Eukaryota</taxon>
        <taxon>Viridiplantae</taxon>
        <taxon>Streptophyta</taxon>
        <taxon>Embryophyta</taxon>
        <taxon>Tracheophyta</taxon>
        <taxon>Spermatophyta</taxon>
        <taxon>Magnoliopsida</taxon>
        <taxon>eudicotyledons</taxon>
        <taxon>Gunneridae</taxon>
        <taxon>Pentapetalae</taxon>
        <taxon>rosids</taxon>
        <taxon>malvids</taxon>
        <taxon>Brassicales</taxon>
        <taxon>Brassicaceae</taxon>
        <taxon>Brassiceae</taxon>
        <taxon>Brassica</taxon>
    </lineage>
</organism>
<proteinExistence type="predicted"/>
<name>A0A8S9HJ58_BRACR</name>
<dbReference type="EMBL" id="QGKW02001940">
    <property type="protein sequence ID" value="KAF2556382.1"/>
    <property type="molecule type" value="Genomic_DNA"/>
</dbReference>
<evidence type="ECO:0000313" key="1">
    <source>
        <dbReference type="EMBL" id="KAF2556382.1"/>
    </source>
</evidence>